<keyword evidence="8" id="KW-1185">Reference proteome</keyword>
<comment type="catalytic activity">
    <reaction evidence="5">
        <text>Hydrolysis of (1-&gt;4)-alpha-D-glucosidic linkages in polysaccharides so as to remove successive maltose units from the non-reducing ends of the chains.</text>
        <dbReference type="EC" id="3.2.1.2"/>
    </reaction>
</comment>
<gene>
    <name evidence="7" type="ORF">CKAN_02289300</name>
</gene>
<dbReference type="EMBL" id="QPKB01000010">
    <property type="protein sequence ID" value="RWR93630.1"/>
    <property type="molecule type" value="Genomic_DNA"/>
</dbReference>
<keyword evidence="2 5" id="KW-0119">Carbohydrate metabolism</keyword>
<keyword evidence="3 5" id="KW-0624">Polysaccharide degradation</keyword>
<dbReference type="OrthoDB" id="1660156at2759"/>
<dbReference type="Gene3D" id="3.20.20.80">
    <property type="entry name" value="Glycosidases"/>
    <property type="match status" value="1"/>
</dbReference>
<sequence length="536" mass="59425">MEVSVIRCSQTSVGKVEFSARKLGFCNSKQICPKSKRIGFDLTRKWKVPSVRVALKAIRSDISRSEAVVEEKAMRKNSREESQDDCFQLFVGLPLDCHSQQNARAIAVGLKALKLLGVEGVELPIWWGVVEKEGPCKYDWSSYLSLAKMVQDVGLKLHVSLGFHATEGPTAALPQWVSRIGETQPDIFFTDHSGRRYKKCLSLAVDNLPVLQGRTPMQVYEEFFESFRSSFADFMGSTITDVSVGLGPGGELRYPSSPLKNNSQIPAVGEFQCYDKHMLTQLKQHAEAAGNGNWGLSGPHDAPRYDDSPNSNNFMREIGGSWETQYGDFFLSWYSNQLISHGDRLLSLASRAFGDSLVTVSGRVPLMHSWYKTRSHPSELTAGFYNTATRDGYGPVAEMFAKNSCKMVIPGMDLSDEYQPKGSQSSPESLLSQIMNVCKGHGVHVSGENSLASSTSSGFGKIKERISSSEDGLASFTYQRMGAYFFSPEHWPLFSEFVRSLNSIELHLDDLPDNEARVPSSTAASEQINDRHMQAV</sequence>
<evidence type="ECO:0000313" key="8">
    <source>
        <dbReference type="Proteomes" id="UP000283530"/>
    </source>
</evidence>
<dbReference type="EC" id="3.2.1.2" evidence="5"/>
<comment type="similarity">
    <text evidence="1 5">Belongs to the glycosyl hydrolase 14 family.</text>
</comment>
<evidence type="ECO:0000256" key="6">
    <source>
        <dbReference type="SAM" id="MobiDB-lite"/>
    </source>
</evidence>
<evidence type="ECO:0000256" key="3">
    <source>
        <dbReference type="ARBA" id="ARBA00023326"/>
    </source>
</evidence>
<dbReference type="InterPro" id="IPR001554">
    <property type="entry name" value="Glyco_hydro_14"/>
</dbReference>
<dbReference type="PANTHER" id="PTHR31352:SF3">
    <property type="entry name" value="INACTIVE BETA-AMYLASE 9"/>
    <property type="match status" value="1"/>
</dbReference>
<organism evidence="7 8">
    <name type="scientific">Cinnamomum micranthum f. kanehirae</name>
    <dbReference type="NCBI Taxonomy" id="337451"/>
    <lineage>
        <taxon>Eukaryota</taxon>
        <taxon>Viridiplantae</taxon>
        <taxon>Streptophyta</taxon>
        <taxon>Embryophyta</taxon>
        <taxon>Tracheophyta</taxon>
        <taxon>Spermatophyta</taxon>
        <taxon>Magnoliopsida</taxon>
        <taxon>Magnoliidae</taxon>
        <taxon>Laurales</taxon>
        <taxon>Lauraceae</taxon>
        <taxon>Cinnamomum</taxon>
    </lineage>
</organism>
<dbReference type="PRINTS" id="PR00750">
    <property type="entry name" value="BETAAMYLASE"/>
</dbReference>
<feature type="active site" description="Proton acceptor" evidence="4">
    <location>
        <position position="448"/>
    </location>
</feature>
<dbReference type="SUPFAM" id="SSF51445">
    <property type="entry name" value="(Trans)glycosidases"/>
    <property type="match status" value="1"/>
</dbReference>
<keyword evidence="5" id="KW-0326">Glycosidase</keyword>
<dbReference type="Proteomes" id="UP000283530">
    <property type="component" value="Unassembled WGS sequence"/>
</dbReference>
<feature type="region of interest" description="Disordered" evidence="6">
    <location>
        <begin position="513"/>
        <end position="536"/>
    </location>
</feature>
<name>A0A443PS65_9MAGN</name>
<comment type="caution">
    <text evidence="7">The sequence shown here is derived from an EMBL/GenBank/DDBJ whole genome shotgun (WGS) entry which is preliminary data.</text>
</comment>
<feature type="active site" description="Proton donor" evidence="4">
    <location>
        <position position="251"/>
    </location>
</feature>
<dbReference type="AlphaFoldDB" id="A0A443PS65"/>
<dbReference type="GO" id="GO:0016161">
    <property type="term" value="F:beta-amylase activity"/>
    <property type="evidence" value="ECO:0007669"/>
    <property type="project" value="UniProtKB-EC"/>
</dbReference>
<reference evidence="7 8" key="1">
    <citation type="journal article" date="2019" name="Nat. Plants">
        <title>Stout camphor tree genome fills gaps in understanding of flowering plant genome evolution.</title>
        <authorList>
            <person name="Chaw S.M."/>
            <person name="Liu Y.C."/>
            <person name="Wu Y.W."/>
            <person name="Wang H.Y."/>
            <person name="Lin C.I."/>
            <person name="Wu C.S."/>
            <person name="Ke H.M."/>
            <person name="Chang L.Y."/>
            <person name="Hsu C.Y."/>
            <person name="Yang H.T."/>
            <person name="Sudianto E."/>
            <person name="Hsu M.H."/>
            <person name="Wu K.P."/>
            <person name="Wang L.N."/>
            <person name="Leebens-Mack J.H."/>
            <person name="Tsai I.J."/>
        </authorList>
    </citation>
    <scope>NUCLEOTIDE SEQUENCE [LARGE SCALE GENOMIC DNA]</scope>
    <source>
        <strain evidence="8">cv. Chaw 1501</strain>
        <tissue evidence="7">Young leaves</tissue>
    </source>
</reference>
<evidence type="ECO:0000313" key="7">
    <source>
        <dbReference type="EMBL" id="RWR93630.1"/>
    </source>
</evidence>
<evidence type="ECO:0000256" key="1">
    <source>
        <dbReference type="ARBA" id="ARBA00005652"/>
    </source>
</evidence>
<dbReference type="Pfam" id="PF01373">
    <property type="entry name" value="Glyco_hydro_14"/>
    <property type="match status" value="1"/>
</dbReference>
<keyword evidence="5" id="KW-0378">Hydrolase</keyword>
<dbReference type="PANTHER" id="PTHR31352">
    <property type="entry name" value="BETA-AMYLASE 1, CHLOROPLASTIC"/>
    <property type="match status" value="1"/>
</dbReference>
<protein>
    <recommendedName>
        <fullName evidence="5">Beta-amylase</fullName>
        <ecNumber evidence="5">3.2.1.2</ecNumber>
    </recommendedName>
</protein>
<dbReference type="InterPro" id="IPR017853">
    <property type="entry name" value="GH"/>
</dbReference>
<dbReference type="GO" id="GO:0000272">
    <property type="term" value="P:polysaccharide catabolic process"/>
    <property type="evidence" value="ECO:0007669"/>
    <property type="project" value="UniProtKB-KW"/>
</dbReference>
<dbReference type="STRING" id="337451.A0A443PS65"/>
<evidence type="ECO:0000256" key="4">
    <source>
        <dbReference type="PIRSR" id="PIRSR601554-1"/>
    </source>
</evidence>
<accession>A0A443PS65</accession>
<proteinExistence type="inferred from homology"/>
<evidence type="ECO:0000256" key="2">
    <source>
        <dbReference type="ARBA" id="ARBA00023277"/>
    </source>
</evidence>
<evidence type="ECO:0000256" key="5">
    <source>
        <dbReference type="RuleBase" id="RU000509"/>
    </source>
</evidence>